<dbReference type="OrthoDB" id="47374at2759"/>
<dbReference type="PANTHER" id="PTHR12537">
    <property type="entry name" value="RNA BINDING PROTEIN PUMILIO-RELATED"/>
    <property type="match status" value="1"/>
</dbReference>
<dbReference type="Pfam" id="PF00806">
    <property type="entry name" value="PUF"/>
    <property type="match status" value="6"/>
</dbReference>
<dbReference type="InterPro" id="IPR000182">
    <property type="entry name" value="GNAT_dom"/>
</dbReference>
<dbReference type="SUPFAM" id="SSF48371">
    <property type="entry name" value="ARM repeat"/>
    <property type="match status" value="1"/>
</dbReference>
<feature type="repeat" description="Pumilio" evidence="2">
    <location>
        <begin position="225"/>
        <end position="260"/>
    </location>
</feature>
<evidence type="ECO:0000256" key="2">
    <source>
        <dbReference type="PROSITE-ProRule" id="PRU00317"/>
    </source>
</evidence>
<proteinExistence type="predicted"/>
<dbReference type="Proteomes" id="UP000601435">
    <property type="component" value="Unassembled WGS sequence"/>
</dbReference>
<dbReference type="Pfam" id="PF00583">
    <property type="entry name" value="Acetyltransf_1"/>
    <property type="match status" value="1"/>
</dbReference>
<reference evidence="6" key="1">
    <citation type="submission" date="2021-02" db="EMBL/GenBank/DDBJ databases">
        <authorList>
            <person name="Dougan E. K."/>
            <person name="Rhodes N."/>
            <person name="Thang M."/>
            <person name="Chan C."/>
        </authorList>
    </citation>
    <scope>NUCLEOTIDE SEQUENCE</scope>
</reference>
<protein>
    <submittedName>
        <fullName evidence="6">PUM1 protein</fullName>
    </submittedName>
</protein>
<feature type="domain" description="PUM-HD" evidence="4">
    <location>
        <begin position="126"/>
        <end position="470"/>
    </location>
</feature>
<evidence type="ECO:0000313" key="7">
    <source>
        <dbReference type="Proteomes" id="UP000601435"/>
    </source>
</evidence>
<feature type="compositionally biased region" description="Basic and acidic residues" evidence="3">
    <location>
        <begin position="152"/>
        <end position="169"/>
    </location>
</feature>
<organism evidence="6 7">
    <name type="scientific">Symbiodinium necroappetens</name>
    <dbReference type="NCBI Taxonomy" id="1628268"/>
    <lineage>
        <taxon>Eukaryota</taxon>
        <taxon>Sar</taxon>
        <taxon>Alveolata</taxon>
        <taxon>Dinophyceae</taxon>
        <taxon>Suessiales</taxon>
        <taxon>Symbiodiniaceae</taxon>
        <taxon>Symbiodinium</taxon>
    </lineage>
</organism>
<dbReference type="Gene3D" id="1.25.10.10">
    <property type="entry name" value="Leucine-rich Repeat Variant"/>
    <property type="match status" value="1"/>
</dbReference>
<feature type="compositionally biased region" description="Polar residues" evidence="3">
    <location>
        <begin position="1277"/>
        <end position="1290"/>
    </location>
</feature>
<evidence type="ECO:0000259" key="4">
    <source>
        <dbReference type="PROSITE" id="PS50303"/>
    </source>
</evidence>
<gene>
    <name evidence="6" type="primary">PUM1</name>
    <name evidence="6" type="ORF">SNEC2469_LOCUS19771</name>
</gene>
<dbReference type="InterPro" id="IPR016024">
    <property type="entry name" value="ARM-type_fold"/>
</dbReference>
<accession>A0A812WN77</accession>
<dbReference type="InterPro" id="IPR001313">
    <property type="entry name" value="Pumilio_RNA-bd_rpt"/>
</dbReference>
<dbReference type="PROSITE" id="PS50303">
    <property type="entry name" value="PUM_HD"/>
    <property type="match status" value="1"/>
</dbReference>
<comment type="caution">
    <text evidence="6">The sequence shown here is derived from an EMBL/GenBank/DDBJ whole genome shotgun (WGS) entry which is preliminary data.</text>
</comment>
<evidence type="ECO:0000256" key="3">
    <source>
        <dbReference type="SAM" id="MobiDB-lite"/>
    </source>
</evidence>
<sequence length="1329" mass="146765">MVPADRLMPNYGLQGDAGGMAPMPEYQGGWWGQQVYQPQEQMAGFYQDHSLAPHPVFQPACAKAALPGPWAMQQMQSLQPSHACPAAAQFQVSPELQHQQLQMMAVKAPERTPEPPAPPDTEVVTEPTSRLEVPADACGGTAFPTPRSTEVPPDRSDEGEVDRTEEQRSRLSASAARRLRRKRAAERAQREADLALPGTIFPEHCEQLREQLQNGSGDVRDIIRRLRGQVWSLSRDAHGCRLVQQVLEMAGQRDAYEVAKELEGHILEAVMCPHGNYVVQKIVSQLSVASSDFVARDLQGHVVRVAKHRFACRILCRLLEFCGSSARTSELVDELLQEAGPLCCHSFAHHVIQSVLEHGLDKHKEIIALALNGDPMKFATHKNSSYLIEKALCYCSADDRYTLIARLGSPKSLVELAYTQYGCYVAKAILSLEDRQIDKDATMHELWKQRKELERYRHGHRLLEDLGLIAGEVTTKWRPTDDRLLAEMPYPSMSCGRADLGLGDTAAGFYIGQAWPTEEYGIGRVSAEGLLSAMSCLDFSDRLACETKFQAIPSPLWRKRVGRRCAEESGVGPALLYRQSKVWVPLSRLSNAFVWFDCLASWRNLLELVYDGPDMQSSVVQLTTAALSASAPTLAFTESQAALRANELANRKELWNLRADIEKEKLRHVAPFPFFGRAMRFQDKFAALQITDDGRFSYSFVGLNHEAVLHSVAHAADASGVLQSTSPRSSRVVSTAGLMASASPSFPPECLAAAATPPLRAVVHEKLRQSGGLEGLGGLASVHFRPLKKEDRKELEQLHHEWFPVAYPASFYDEVFQSRTVQSLAAIAGDILLGAATFRTTFAEPRFDMTSVLQGGLRSCMEGYAGYILTLGVVDGARGHGLAKALLQQSIKRIKAVLPKVQAIWVHVACYNQQAKALYESQGLQLVRCFPRFYSFYNKSWDSLLYVLYINGGKPPDSLPLQVVQDEIAATLSCHSTLLAEYHYGPIRAQASLSFLKAWQDAAAADADLQGRADGEVSICQEVRDQVVVWEGAVEPESAPSFGSFTGPASHEQARSFASGRSAVVEPQLSKEATTTSAAADLAQFRAERAADVLRLRYCTRSVPTASFEKVDVEDSEPVLVEDDPKSRVRTYEGILVSTLEEEPLEPVAELEPEGTATIQGLAMLRHEIEEVGGRARLVNVIRSSSRFAIVVSPYFQPNMAVVHSLHLSLSPRRPRRTQLPFVGSGTKRDARASTMKSGDIWRLTQERRRAPKPKFSKSGSTGMLPAAAPSPKPGDTRQSMFSKPSNSMPQLPALVDKKDKKDGKARELTTVSDWRDFYKQRAQELLGS</sequence>
<dbReference type="SMART" id="SM00025">
    <property type="entry name" value="Pumilio"/>
    <property type="match status" value="6"/>
</dbReference>
<evidence type="ECO:0000259" key="5">
    <source>
        <dbReference type="PROSITE" id="PS51186"/>
    </source>
</evidence>
<dbReference type="Gene3D" id="3.40.630.30">
    <property type="match status" value="1"/>
</dbReference>
<feature type="repeat" description="Pumilio" evidence="2">
    <location>
        <begin position="297"/>
        <end position="333"/>
    </location>
</feature>
<feature type="repeat" description="Pumilio" evidence="2">
    <location>
        <begin position="261"/>
        <end position="296"/>
    </location>
</feature>
<feature type="region of interest" description="Disordered" evidence="3">
    <location>
        <begin position="105"/>
        <end position="190"/>
    </location>
</feature>
<dbReference type="GO" id="GO:0003729">
    <property type="term" value="F:mRNA binding"/>
    <property type="evidence" value="ECO:0007669"/>
    <property type="project" value="TreeGrafter"/>
</dbReference>
<dbReference type="SUPFAM" id="SSF55729">
    <property type="entry name" value="Acyl-CoA N-acyltransferases (Nat)"/>
    <property type="match status" value="1"/>
</dbReference>
<feature type="compositionally biased region" description="Basic and acidic residues" evidence="3">
    <location>
        <begin position="1296"/>
        <end position="1308"/>
    </location>
</feature>
<keyword evidence="7" id="KW-1185">Reference proteome</keyword>
<dbReference type="InterPro" id="IPR016181">
    <property type="entry name" value="Acyl_CoA_acyltransferase"/>
</dbReference>
<feature type="domain" description="N-acetyltransferase" evidence="5">
    <location>
        <begin position="782"/>
        <end position="951"/>
    </location>
</feature>
<evidence type="ECO:0000313" key="6">
    <source>
        <dbReference type="EMBL" id="CAE7686343.1"/>
    </source>
</evidence>
<dbReference type="InterPro" id="IPR033133">
    <property type="entry name" value="PUM-HD"/>
</dbReference>
<dbReference type="GO" id="GO:0010608">
    <property type="term" value="P:post-transcriptional regulation of gene expression"/>
    <property type="evidence" value="ECO:0007669"/>
    <property type="project" value="TreeGrafter"/>
</dbReference>
<dbReference type="PROSITE" id="PS51186">
    <property type="entry name" value="GNAT"/>
    <property type="match status" value="1"/>
</dbReference>
<dbReference type="GO" id="GO:0005737">
    <property type="term" value="C:cytoplasm"/>
    <property type="evidence" value="ECO:0007669"/>
    <property type="project" value="TreeGrafter"/>
</dbReference>
<dbReference type="EMBL" id="CAJNJA010034030">
    <property type="protein sequence ID" value="CAE7686343.1"/>
    <property type="molecule type" value="Genomic_DNA"/>
</dbReference>
<evidence type="ECO:0000256" key="1">
    <source>
        <dbReference type="ARBA" id="ARBA00022737"/>
    </source>
</evidence>
<name>A0A812WN77_9DINO</name>
<dbReference type="GO" id="GO:0016747">
    <property type="term" value="F:acyltransferase activity, transferring groups other than amino-acyl groups"/>
    <property type="evidence" value="ECO:0007669"/>
    <property type="project" value="InterPro"/>
</dbReference>
<dbReference type="InterPro" id="IPR011989">
    <property type="entry name" value="ARM-like"/>
</dbReference>
<keyword evidence="1" id="KW-0677">Repeat</keyword>
<dbReference type="PROSITE" id="PS50302">
    <property type="entry name" value="PUM"/>
    <property type="match status" value="3"/>
</dbReference>
<feature type="region of interest" description="Disordered" evidence="3">
    <location>
        <begin position="1216"/>
        <end position="1308"/>
    </location>
</feature>